<feature type="transmembrane region" description="Helical" evidence="7">
    <location>
        <begin position="39"/>
        <end position="56"/>
    </location>
</feature>
<proteinExistence type="inferred from homology"/>
<dbReference type="InterPro" id="IPR027469">
    <property type="entry name" value="Cation_efflux_TMD_sf"/>
</dbReference>
<accession>A0ABV8JBZ1</accession>
<evidence type="ECO:0000256" key="4">
    <source>
        <dbReference type="ARBA" id="ARBA00022692"/>
    </source>
</evidence>
<dbReference type="SUPFAM" id="SSF161111">
    <property type="entry name" value="Cation efflux protein transmembrane domain-like"/>
    <property type="match status" value="1"/>
</dbReference>
<keyword evidence="4 7" id="KW-0812">Transmembrane</keyword>
<dbReference type="Pfam" id="PF01545">
    <property type="entry name" value="Cation_efflux"/>
    <property type="match status" value="1"/>
</dbReference>
<feature type="transmembrane region" description="Helical" evidence="7">
    <location>
        <begin position="107"/>
        <end position="130"/>
    </location>
</feature>
<comment type="similarity">
    <text evidence="2">Belongs to the cation diffusion facilitator (CDF) transporter (TC 2.A.4) family.</text>
</comment>
<dbReference type="PANTHER" id="PTHR43840:SF50">
    <property type="entry name" value="MANGANESE EFFLUX SYSTEM PROTEIN MNES"/>
    <property type="match status" value="1"/>
</dbReference>
<evidence type="ECO:0000256" key="1">
    <source>
        <dbReference type="ARBA" id="ARBA00004141"/>
    </source>
</evidence>
<dbReference type="EMBL" id="JBHSAP010000003">
    <property type="protein sequence ID" value="MFC4075277.1"/>
    <property type="molecule type" value="Genomic_DNA"/>
</dbReference>
<dbReference type="InterPro" id="IPR036837">
    <property type="entry name" value="Cation_efflux_CTD_sf"/>
</dbReference>
<name>A0ABV8JBZ1_9BACL</name>
<dbReference type="Pfam" id="PF16916">
    <property type="entry name" value="ZT_dimer"/>
    <property type="match status" value="1"/>
</dbReference>
<dbReference type="Proteomes" id="UP001595843">
    <property type="component" value="Unassembled WGS sequence"/>
</dbReference>
<dbReference type="Gene3D" id="3.30.70.1350">
    <property type="entry name" value="Cation efflux protein, cytoplasmic domain"/>
    <property type="match status" value="1"/>
</dbReference>
<dbReference type="InterPro" id="IPR050291">
    <property type="entry name" value="CDF_Transporter"/>
</dbReference>
<evidence type="ECO:0000259" key="8">
    <source>
        <dbReference type="Pfam" id="PF01545"/>
    </source>
</evidence>
<dbReference type="Gene3D" id="1.20.1510.10">
    <property type="entry name" value="Cation efflux protein transmembrane domain"/>
    <property type="match status" value="1"/>
</dbReference>
<keyword evidence="3" id="KW-0813">Transport</keyword>
<dbReference type="SUPFAM" id="SSF160240">
    <property type="entry name" value="Cation efflux protein cytoplasmic domain-like"/>
    <property type="match status" value="1"/>
</dbReference>
<dbReference type="PANTHER" id="PTHR43840">
    <property type="entry name" value="MITOCHONDRIAL METAL TRANSPORTER 1-RELATED"/>
    <property type="match status" value="1"/>
</dbReference>
<gene>
    <name evidence="10" type="ORF">ACFOUO_00365</name>
</gene>
<dbReference type="InterPro" id="IPR027470">
    <property type="entry name" value="Cation_efflux_CTD"/>
</dbReference>
<evidence type="ECO:0000313" key="11">
    <source>
        <dbReference type="Proteomes" id="UP001595843"/>
    </source>
</evidence>
<organism evidence="10 11">
    <name type="scientific">Salinithrix halophila</name>
    <dbReference type="NCBI Taxonomy" id="1485204"/>
    <lineage>
        <taxon>Bacteria</taxon>
        <taxon>Bacillati</taxon>
        <taxon>Bacillota</taxon>
        <taxon>Bacilli</taxon>
        <taxon>Bacillales</taxon>
        <taxon>Thermoactinomycetaceae</taxon>
        <taxon>Salinithrix</taxon>
    </lineage>
</organism>
<evidence type="ECO:0000313" key="10">
    <source>
        <dbReference type="EMBL" id="MFC4075277.1"/>
    </source>
</evidence>
<keyword evidence="11" id="KW-1185">Reference proteome</keyword>
<dbReference type="InterPro" id="IPR002524">
    <property type="entry name" value="Cation_efflux"/>
</dbReference>
<feature type="transmembrane region" description="Helical" evidence="7">
    <location>
        <begin position="77"/>
        <end position="95"/>
    </location>
</feature>
<evidence type="ECO:0000256" key="6">
    <source>
        <dbReference type="ARBA" id="ARBA00023136"/>
    </source>
</evidence>
<feature type="transmembrane region" description="Helical" evidence="7">
    <location>
        <begin position="7"/>
        <end position="27"/>
    </location>
</feature>
<keyword evidence="6 7" id="KW-0472">Membrane</keyword>
<evidence type="ECO:0000256" key="3">
    <source>
        <dbReference type="ARBA" id="ARBA00022448"/>
    </source>
</evidence>
<comment type="caution">
    <text evidence="10">The sequence shown here is derived from an EMBL/GenBank/DDBJ whole genome shotgun (WGS) entry which is preliminary data.</text>
</comment>
<comment type="subcellular location">
    <subcellularLocation>
        <location evidence="1">Membrane</location>
        <topology evidence="1">Multi-pass membrane protein</topology>
    </subcellularLocation>
</comment>
<keyword evidence="5 7" id="KW-1133">Transmembrane helix</keyword>
<evidence type="ECO:0000259" key="9">
    <source>
        <dbReference type="Pfam" id="PF16916"/>
    </source>
</evidence>
<evidence type="ECO:0000256" key="2">
    <source>
        <dbReference type="ARBA" id="ARBA00008114"/>
    </source>
</evidence>
<dbReference type="RefSeq" id="WP_380701041.1">
    <property type="nucleotide sequence ID" value="NZ_JBHSAP010000003.1"/>
</dbReference>
<evidence type="ECO:0000256" key="5">
    <source>
        <dbReference type="ARBA" id="ARBA00022989"/>
    </source>
</evidence>
<sequence>MKNQAESGAWVSIGAYILLSLFKISMGLYTGSQALTADGLNNVTDIIASTGVLIGLKISRKPRDDDHPYGHSRAESISALIASFIMATIGLQVLGDAIQSAWLGQAIAPNALAAAVALVSALVMFGVYAFNRRLADKTNSHALSAVSKDNLSDALISIGAAVGIIGSQFGMPWLDPVAAVIVSFLILKTAWEIFAEMSHLLTDGFQPKRLVQYRETMEQTDGVLAVVDLKGRMQGHDIILDAVIEMDARLSVEESHQITEELEQVMREKHHVKVTHIHVEPDSPES</sequence>
<feature type="domain" description="Cation efflux protein transmembrane" evidence="8">
    <location>
        <begin position="10"/>
        <end position="198"/>
    </location>
</feature>
<evidence type="ECO:0000256" key="7">
    <source>
        <dbReference type="SAM" id="Phobius"/>
    </source>
</evidence>
<feature type="domain" description="Cation efflux protein cytoplasmic" evidence="9">
    <location>
        <begin position="212"/>
        <end position="281"/>
    </location>
</feature>
<protein>
    <submittedName>
        <fullName evidence="10">Cation diffusion facilitator family transporter</fullName>
    </submittedName>
</protein>
<dbReference type="NCBIfam" id="TIGR01297">
    <property type="entry name" value="CDF"/>
    <property type="match status" value="1"/>
</dbReference>
<reference evidence="11" key="1">
    <citation type="journal article" date="2019" name="Int. J. Syst. Evol. Microbiol.">
        <title>The Global Catalogue of Microorganisms (GCM) 10K type strain sequencing project: providing services to taxonomists for standard genome sequencing and annotation.</title>
        <authorList>
            <consortium name="The Broad Institute Genomics Platform"/>
            <consortium name="The Broad Institute Genome Sequencing Center for Infectious Disease"/>
            <person name="Wu L."/>
            <person name="Ma J."/>
        </authorList>
    </citation>
    <scope>NUCLEOTIDE SEQUENCE [LARGE SCALE GENOMIC DNA]</scope>
    <source>
        <strain evidence="11">IBRC-M 10813</strain>
    </source>
</reference>
<dbReference type="InterPro" id="IPR058533">
    <property type="entry name" value="Cation_efflux_TM"/>
</dbReference>